<reference evidence="1 2" key="1">
    <citation type="submission" date="2020-10" db="EMBL/GenBank/DDBJ databases">
        <title>Complete genome sequence of Paludibaculum fermentans P105T, a facultatively anaerobic acidobacterium capable of dissimilatory Fe(III) reduction.</title>
        <authorList>
            <person name="Dedysh S.N."/>
            <person name="Beletsky A.V."/>
            <person name="Kulichevskaya I.S."/>
            <person name="Mardanov A.V."/>
            <person name="Ravin N.V."/>
        </authorList>
    </citation>
    <scope>NUCLEOTIDE SEQUENCE [LARGE SCALE GENOMIC DNA]</scope>
    <source>
        <strain evidence="1 2">P105</strain>
    </source>
</reference>
<accession>A0A7S7NNL8</accession>
<dbReference type="PANTHER" id="PTHR12558">
    <property type="entry name" value="CELL DIVISION CYCLE 16,23,27"/>
    <property type="match status" value="1"/>
</dbReference>
<proteinExistence type="predicted"/>
<dbReference type="Proteomes" id="UP000593892">
    <property type="component" value="Chromosome"/>
</dbReference>
<sequence length="370" mass="40476">MKAALGLVFAGWVYGQAPASPTAAIAQLASRAEEAAQANRPEDAMRLFRQAVTLVPTWDEGWWRLGTLQFEAQRYAACRDSFRRFVGLQPKVGGAFAYLGLCEFQTKEYAAALADLEKGYALGLRTEEPVTRAALYRAAVLQTHASNFERALQLCRLLTRMKPNDPAVVAVAGIAALRLAIFPQELAEGDRDVAFKLGSAMLTGGEHPVEDATRRFEELVKEYPDRPNVHYSYAMILLANDPDKGVATLQRTLALDPKHLPALVSMGFEYLKRGEAALALPYAERAVAAAPGSFAARGCLGRTLVELNEFDKGAKELELAVKLEPASSQLQYLLASAYAKLGRKEDAARARAEFARLKAAEGERMERDAK</sequence>
<dbReference type="InterPro" id="IPR011990">
    <property type="entry name" value="TPR-like_helical_dom_sf"/>
</dbReference>
<dbReference type="PANTHER" id="PTHR12558:SF13">
    <property type="entry name" value="CELL DIVISION CYCLE PROTEIN 27 HOMOLOG"/>
    <property type="match status" value="1"/>
</dbReference>
<dbReference type="Pfam" id="PF13432">
    <property type="entry name" value="TPR_16"/>
    <property type="match status" value="2"/>
</dbReference>
<dbReference type="InterPro" id="IPR019734">
    <property type="entry name" value="TPR_rpt"/>
</dbReference>
<dbReference type="EMBL" id="CP063849">
    <property type="protein sequence ID" value="QOY86884.1"/>
    <property type="molecule type" value="Genomic_DNA"/>
</dbReference>
<dbReference type="SMART" id="SM00028">
    <property type="entry name" value="TPR"/>
    <property type="match status" value="6"/>
</dbReference>
<evidence type="ECO:0000313" key="2">
    <source>
        <dbReference type="Proteomes" id="UP000593892"/>
    </source>
</evidence>
<dbReference type="AlphaFoldDB" id="A0A7S7NNL8"/>
<dbReference type="Gene3D" id="1.25.40.10">
    <property type="entry name" value="Tetratricopeptide repeat domain"/>
    <property type="match status" value="2"/>
</dbReference>
<dbReference type="Pfam" id="PF14559">
    <property type="entry name" value="TPR_19"/>
    <property type="match status" value="1"/>
</dbReference>
<dbReference type="KEGG" id="pfer:IRI77_29510"/>
<protein>
    <submittedName>
        <fullName evidence="1">Tetratricopeptide repeat protein</fullName>
    </submittedName>
</protein>
<organism evidence="1 2">
    <name type="scientific">Paludibaculum fermentans</name>
    <dbReference type="NCBI Taxonomy" id="1473598"/>
    <lineage>
        <taxon>Bacteria</taxon>
        <taxon>Pseudomonadati</taxon>
        <taxon>Acidobacteriota</taxon>
        <taxon>Terriglobia</taxon>
        <taxon>Bryobacterales</taxon>
        <taxon>Bryobacteraceae</taxon>
        <taxon>Paludibaculum</taxon>
    </lineage>
</organism>
<keyword evidence="2" id="KW-1185">Reference proteome</keyword>
<name>A0A7S7NNL8_PALFE</name>
<dbReference type="RefSeq" id="WP_194448553.1">
    <property type="nucleotide sequence ID" value="NZ_CP063849.1"/>
</dbReference>
<dbReference type="SUPFAM" id="SSF48452">
    <property type="entry name" value="TPR-like"/>
    <property type="match status" value="2"/>
</dbReference>
<evidence type="ECO:0000313" key="1">
    <source>
        <dbReference type="EMBL" id="QOY86884.1"/>
    </source>
</evidence>
<gene>
    <name evidence="1" type="ORF">IRI77_29510</name>
</gene>